<dbReference type="Proteomes" id="UP001223072">
    <property type="component" value="Unassembled WGS sequence"/>
</dbReference>
<protein>
    <recommendedName>
        <fullName evidence="3">Secreted protein</fullName>
    </recommendedName>
</protein>
<sequence length="75" mass="8077">MTARQAARQTAHSADRVEEAEEIVKELRTALKNAGITLPTLRLDAASVAREAPSPLIELGRCNVETAARILAALR</sequence>
<evidence type="ECO:0008006" key="3">
    <source>
        <dbReference type="Google" id="ProtNLM"/>
    </source>
</evidence>
<gene>
    <name evidence="1" type="ORF">QFZ49_000960</name>
</gene>
<evidence type="ECO:0000313" key="1">
    <source>
        <dbReference type="EMBL" id="MDQ0931053.1"/>
    </source>
</evidence>
<dbReference type="EMBL" id="JAUSZS010000002">
    <property type="protein sequence ID" value="MDQ0931053.1"/>
    <property type="molecule type" value="Genomic_DNA"/>
</dbReference>
<keyword evidence="2" id="KW-1185">Reference proteome</keyword>
<organism evidence="1 2">
    <name type="scientific">Streptomyces turgidiscabies</name>
    <dbReference type="NCBI Taxonomy" id="85558"/>
    <lineage>
        <taxon>Bacteria</taxon>
        <taxon>Bacillati</taxon>
        <taxon>Actinomycetota</taxon>
        <taxon>Actinomycetes</taxon>
        <taxon>Kitasatosporales</taxon>
        <taxon>Streptomycetaceae</taxon>
        <taxon>Streptomyces</taxon>
    </lineage>
</organism>
<accession>A0ABU0RH27</accession>
<name>A0ABU0RH27_9ACTN</name>
<dbReference type="RefSeq" id="WP_307625174.1">
    <property type="nucleotide sequence ID" value="NZ_JAUSZS010000002.1"/>
</dbReference>
<evidence type="ECO:0000313" key="2">
    <source>
        <dbReference type="Proteomes" id="UP001223072"/>
    </source>
</evidence>
<reference evidence="1 2" key="1">
    <citation type="submission" date="2023-07" db="EMBL/GenBank/DDBJ databases">
        <title>Comparative genomics of wheat-associated soil bacteria to identify genetic determinants of phenazine resistance.</title>
        <authorList>
            <person name="Mouncey N."/>
        </authorList>
    </citation>
    <scope>NUCLEOTIDE SEQUENCE [LARGE SCALE GENOMIC DNA]</scope>
    <source>
        <strain evidence="1 2">W2I16</strain>
    </source>
</reference>
<proteinExistence type="predicted"/>
<comment type="caution">
    <text evidence="1">The sequence shown here is derived from an EMBL/GenBank/DDBJ whole genome shotgun (WGS) entry which is preliminary data.</text>
</comment>